<feature type="domain" description="F-box" evidence="1">
    <location>
        <begin position="20"/>
        <end position="56"/>
    </location>
</feature>
<keyword evidence="3" id="KW-1185">Reference proteome</keyword>
<dbReference type="InterPro" id="IPR050232">
    <property type="entry name" value="FBL13/AtMIF1-like"/>
</dbReference>
<dbReference type="SMART" id="SM00579">
    <property type="entry name" value="FBD"/>
    <property type="match status" value="1"/>
</dbReference>
<dbReference type="STRING" id="4155.A0A022RY46"/>
<evidence type="ECO:0000313" key="3">
    <source>
        <dbReference type="Proteomes" id="UP000030748"/>
    </source>
</evidence>
<dbReference type="PROSITE" id="PS50181">
    <property type="entry name" value="FBOX"/>
    <property type="match status" value="1"/>
</dbReference>
<reference evidence="2 3" key="1">
    <citation type="journal article" date="2013" name="Proc. Natl. Acad. Sci. U.S.A.">
        <title>Fine-scale variation in meiotic recombination in Mimulus inferred from population shotgun sequencing.</title>
        <authorList>
            <person name="Hellsten U."/>
            <person name="Wright K.M."/>
            <person name="Jenkins J."/>
            <person name="Shu S."/>
            <person name="Yuan Y."/>
            <person name="Wessler S.R."/>
            <person name="Schmutz J."/>
            <person name="Willis J.H."/>
            <person name="Rokhsar D.S."/>
        </authorList>
    </citation>
    <scope>NUCLEOTIDE SEQUENCE [LARGE SCALE GENOMIC DNA]</scope>
    <source>
        <strain evidence="3">cv. DUN x IM62</strain>
    </source>
</reference>
<dbReference type="InterPro" id="IPR032675">
    <property type="entry name" value="LRR_dom_sf"/>
</dbReference>
<proteinExistence type="predicted"/>
<dbReference type="CDD" id="cd22160">
    <property type="entry name" value="F-box_AtFBL13-like"/>
    <property type="match status" value="1"/>
</dbReference>
<dbReference type="Proteomes" id="UP000030748">
    <property type="component" value="Unassembled WGS sequence"/>
</dbReference>
<dbReference type="SUPFAM" id="SSF81383">
    <property type="entry name" value="F-box domain"/>
    <property type="match status" value="1"/>
</dbReference>
<dbReference type="Gene3D" id="3.80.10.10">
    <property type="entry name" value="Ribonuclease Inhibitor"/>
    <property type="match status" value="1"/>
</dbReference>
<dbReference type="InterPro" id="IPR053781">
    <property type="entry name" value="F-box_AtFBL13-like"/>
</dbReference>
<dbReference type="SUPFAM" id="SSF52047">
    <property type="entry name" value="RNI-like"/>
    <property type="match status" value="1"/>
</dbReference>
<dbReference type="InterPro" id="IPR006566">
    <property type="entry name" value="FBD"/>
</dbReference>
<dbReference type="InterPro" id="IPR036047">
    <property type="entry name" value="F-box-like_dom_sf"/>
</dbReference>
<dbReference type="Pfam" id="PF08387">
    <property type="entry name" value="FBD"/>
    <property type="match status" value="1"/>
</dbReference>
<dbReference type="InterPro" id="IPR055411">
    <property type="entry name" value="LRR_FXL15/At3g58940/PEG3-like"/>
</dbReference>
<organism evidence="2 3">
    <name type="scientific">Erythranthe guttata</name>
    <name type="common">Yellow monkey flower</name>
    <name type="synonym">Mimulus guttatus</name>
    <dbReference type="NCBI Taxonomy" id="4155"/>
    <lineage>
        <taxon>Eukaryota</taxon>
        <taxon>Viridiplantae</taxon>
        <taxon>Streptophyta</taxon>
        <taxon>Embryophyta</taxon>
        <taxon>Tracheophyta</taxon>
        <taxon>Spermatophyta</taxon>
        <taxon>Magnoliopsida</taxon>
        <taxon>eudicotyledons</taxon>
        <taxon>Gunneridae</taxon>
        <taxon>Pentapetalae</taxon>
        <taxon>asterids</taxon>
        <taxon>lamiids</taxon>
        <taxon>Lamiales</taxon>
        <taxon>Phrymaceae</taxon>
        <taxon>Erythranthe</taxon>
    </lineage>
</organism>
<dbReference type="Pfam" id="PF00646">
    <property type="entry name" value="F-box"/>
    <property type="match status" value="1"/>
</dbReference>
<dbReference type="PANTHER" id="PTHR31900">
    <property type="entry name" value="F-BOX/RNI SUPERFAMILY PROTEIN-RELATED"/>
    <property type="match status" value="1"/>
</dbReference>
<dbReference type="InterPro" id="IPR001810">
    <property type="entry name" value="F-box_dom"/>
</dbReference>
<evidence type="ECO:0000313" key="2">
    <source>
        <dbReference type="EMBL" id="EYU44921.1"/>
    </source>
</evidence>
<dbReference type="Gene3D" id="1.20.1280.50">
    <property type="match status" value="1"/>
</dbReference>
<sequence length="335" mass="39048">MEKKTEQQSRKRRNRSHVGIDRLSSLPDRVLRHILSFLPTKSSVRTSILGQRWRHLWAYVPNLDFDNENQETINRVMLLRKVQTLHTFLLYHKINCSPYQLDTWVTFAILRNVQKLHLYFRYQTALPRCLFTCETLVNLTLDSCGVVPSSGAVRLPRLKTLHLSFVQFEADESLPHLISGCPVLEELVMELCNVKRLKLHLAYDISVRFRNLTELKLVADYRFLLKMLENADNLQVLTFSEYSNEIERAAEPPQQVPTCLLSRLKMVEFGCIAGHAYELEVIRYILRYSKVLERVKIVYGLCIGSEEKINMLQEISLFRRGSTTCEVAFVRLSID</sequence>
<dbReference type="EMBL" id="KI630206">
    <property type="protein sequence ID" value="EYU44921.1"/>
    <property type="molecule type" value="Genomic_DNA"/>
</dbReference>
<dbReference type="AlphaFoldDB" id="A0A022RY46"/>
<evidence type="ECO:0000259" key="1">
    <source>
        <dbReference type="PROSITE" id="PS50181"/>
    </source>
</evidence>
<protein>
    <recommendedName>
        <fullName evidence="1">F-box domain-containing protein</fullName>
    </recommendedName>
</protein>
<accession>A0A022RY46</accession>
<name>A0A022RY46_ERYGU</name>
<dbReference type="PANTHER" id="PTHR31900:SF34">
    <property type="entry name" value="EMB|CAB62440.1-RELATED"/>
    <property type="match status" value="1"/>
</dbReference>
<dbReference type="Pfam" id="PF24758">
    <property type="entry name" value="LRR_At5g56370"/>
    <property type="match status" value="1"/>
</dbReference>
<gene>
    <name evidence="2" type="ORF">MIMGU_mgv1a009675mg</name>
</gene>